<organism evidence="2 3">
    <name type="scientific">Flaviramulus aquimarinus</name>
    <dbReference type="NCBI Taxonomy" id="1170456"/>
    <lineage>
        <taxon>Bacteria</taxon>
        <taxon>Pseudomonadati</taxon>
        <taxon>Bacteroidota</taxon>
        <taxon>Flavobacteriia</taxon>
        <taxon>Flavobacteriales</taxon>
        <taxon>Flavobacteriaceae</taxon>
        <taxon>Flaviramulus</taxon>
    </lineage>
</organism>
<evidence type="ECO:0000256" key="1">
    <source>
        <dbReference type="SAM" id="SignalP"/>
    </source>
</evidence>
<accession>A0ABP9EYH3</accession>
<feature type="chain" id="PRO_5045831890" description="Lipoprotein" evidence="1">
    <location>
        <begin position="22"/>
        <end position="157"/>
    </location>
</feature>
<gene>
    <name evidence="2" type="ORF">GCM10023311_12010</name>
</gene>
<comment type="caution">
    <text evidence="2">The sequence shown here is derived from an EMBL/GenBank/DDBJ whole genome shotgun (WGS) entry which is preliminary data.</text>
</comment>
<reference evidence="3" key="1">
    <citation type="journal article" date="2019" name="Int. J. Syst. Evol. Microbiol.">
        <title>The Global Catalogue of Microorganisms (GCM) 10K type strain sequencing project: providing services to taxonomists for standard genome sequencing and annotation.</title>
        <authorList>
            <consortium name="The Broad Institute Genomics Platform"/>
            <consortium name="The Broad Institute Genome Sequencing Center for Infectious Disease"/>
            <person name="Wu L."/>
            <person name="Ma J."/>
        </authorList>
    </citation>
    <scope>NUCLEOTIDE SEQUENCE [LARGE SCALE GENOMIC DNA]</scope>
    <source>
        <strain evidence="3">JCM 18274</strain>
    </source>
</reference>
<dbReference type="EMBL" id="BAABJH010000001">
    <property type="protein sequence ID" value="GAA4889546.1"/>
    <property type="molecule type" value="Genomic_DNA"/>
</dbReference>
<feature type="signal peptide" evidence="1">
    <location>
        <begin position="1"/>
        <end position="21"/>
    </location>
</feature>
<dbReference type="PROSITE" id="PS51257">
    <property type="entry name" value="PROKAR_LIPOPROTEIN"/>
    <property type="match status" value="1"/>
</dbReference>
<protein>
    <recommendedName>
        <fullName evidence="4">Lipoprotein</fullName>
    </recommendedName>
</protein>
<keyword evidence="3" id="KW-1185">Reference proteome</keyword>
<evidence type="ECO:0000313" key="3">
    <source>
        <dbReference type="Proteomes" id="UP001500433"/>
    </source>
</evidence>
<dbReference type="RefSeq" id="WP_345273138.1">
    <property type="nucleotide sequence ID" value="NZ_BAABJH010000001.1"/>
</dbReference>
<dbReference type="Proteomes" id="UP001500433">
    <property type="component" value="Unassembled WGS sequence"/>
</dbReference>
<name>A0ABP9EYH3_9FLAO</name>
<evidence type="ECO:0008006" key="4">
    <source>
        <dbReference type="Google" id="ProtNLM"/>
    </source>
</evidence>
<proteinExistence type="predicted"/>
<evidence type="ECO:0000313" key="2">
    <source>
        <dbReference type="EMBL" id="GAA4889546.1"/>
    </source>
</evidence>
<sequence length="157" mass="17880">MKYLKPITLIIALFFFLSCNNDVNNNNELSSIEIGNYVFNFETEFTLDELQGIDSYVGNINGSGISLSFDYGWYTRPATNLPTDEYLVTEEEINGHYRQIVKPIDPEANFTRIHLFEISDSIENPGGYNSLTMSTNNINAAEQEMIIKVFNNVEIVE</sequence>
<keyword evidence="1" id="KW-0732">Signal</keyword>